<dbReference type="InterPro" id="IPR023368">
    <property type="entry name" value="UPF0066_cons_site"/>
</dbReference>
<evidence type="ECO:0000259" key="3">
    <source>
        <dbReference type="PROSITE" id="PS51668"/>
    </source>
</evidence>
<dbReference type="KEGG" id="ifn:GM661_01105"/>
<proteinExistence type="inferred from homology"/>
<keyword evidence="1" id="KW-0949">S-adenosyl-L-methionine</keyword>
<protein>
    <submittedName>
        <fullName evidence="4">tRNA (N6-threonylcarbamoyladenosine(37)-N6)-methyltransferase TrmO</fullName>
    </submittedName>
</protein>
<dbReference type="PANTHER" id="PTHR12818">
    <property type="entry name" value="TRNA (ADENINE(37)-N6)-METHYLTRANSFERASE"/>
    <property type="match status" value="1"/>
</dbReference>
<comment type="similarity">
    <text evidence="2">Belongs to the tRNA methyltransferase O family.</text>
</comment>
<dbReference type="CDD" id="cd09281">
    <property type="entry name" value="UPF0066"/>
    <property type="match status" value="1"/>
</dbReference>
<dbReference type="EMBL" id="CP046640">
    <property type="protein sequence ID" value="QTL96668.1"/>
    <property type="molecule type" value="Genomic_DNA"/>
</dbReference>
<evidence type="ECO:0000313" key="4">
    <source>
        <dbReference type="EMBL" id="QTL96668.1"/>
    </source>
</evidence>
<name>A0A8A7KAX1_9FIRM</name>
<dbReference type="Gene3D" id="2.40.30.70">
    <property type="entry name" value="YaeB-like"/>
    <property type="match status" value="1"/>
</dbReference>
<dbReference type="PROSITE" id="PS01318">
    <property type="entry name" value="TSAA_1"/>
    <property type="match status" value="1"/>
</dbReference>
<evidence type="ECO:0000256" key="1">
    <source>
        <dbReference type="ARBA" id="ARBA00022691"/>
    </source>
</evidence>
<organism evidence="4 5">
    <name type="scientific">Iocasia fonsfrigidae</name>
    <dbReference type="NCBI Taxonomy" id="2682810"/>
    <lineage>
        <taxon>Bacteria</taxon>
        <taxon>Bacillati</taxon>
        <taxon>Bacillota</taxon>
        <taxon>Clostridia</taxon>
        <taxon>Halanaerobiales</taxon>
        <taxon>Halanaerobiaceae</taxon>
        <taxon>Iocasia</taxon>
    </lineage>
</organism>
<dbReference type="InterPro" id="IPR036413">
    <property type="entry name" value="YaeB-like_sf"/>
</dbReference>
<evidence type="ECO:0000313" key="5">
    <source>
        <dbReference type="Proteomes" id="UP000665020"/>
    </source>
</evidence>
<dbReference type="InterPro" id="IPR023370">
    <property type="entry name" value="TrmO-like_N"/>
</dbReference>
<accession>A0A8A7KAX1</accession>
<dbReference type="RefSeq" id="WP_230868381.1">
    <property type="nucleotide sequence ID" value="NZ_CP046640.1"/>
</dbReference>
<dbReference type="NCBIfam" id="TIGR00104">
    <property type="entry name" value="tRNA_TsaA"/>
    <property type="match status" value="1"/>
</dbReference>
<reference evidence="4" key="1">
    <citation type="submission" date="2019-12" db="EMBL/GenBank/DDBJ databases">
        <authorList>
            <person name="zhang j."/>
            <person name="sun C.M."/>
        </authorList>
    </citation>
    <scope>NUCLEOTIDE SEQUENCE</scope>
    <source>
        <strain evidence="4">NS-1</strain>
    </source>
</reference>
<dbReference type="AlphaFoldDB" id="A0A8A7KAX1"/>
<evidence type="ECO:0000256" key="2">
    <source>
        <dbReference type="ARBA" id="ARBA00033753"/>
    </source>
</evidence>
<keyword evidence="5" id="KW-1185">Reference proteome</keyword>
<dbReference type="PROSITE" id="PS51668">
    <property type="entry name" value="TSAA_2"/>
    <property type="match status" value="1"/>
</dbReference>
<dbReference type="Pfam" id="PF01980">
    <property type="entry name" value="TrmO_N"/>
    <property type="match status" value="1"/>
</dbReference>
<feature type="domain" description="TsaA-like" evidence="3">
    <location>
        <begin position="8"/>
        <end position="130"/>
    </location>
</feature>
<dbReference type="PANTHER" id="PTHR12818:SF0">
    <property type="entry name" value="TRNA (ADENINE(37)-N6)-METHYLTRANSFERASE"/>
    <property type="match status" value="1"/>
</dbReference>
<dbReference type="InterPro" id="IPR036414">
    <property type="entry name" value="YaeB_N_sf"/>
</dbReference>
<sequence length="160" mass="18249">MSKKEFVINPLGYVRHNGTGFYLELLEKYAGASRGLEGFNYINVLWWANLTDGNEYRAILECEQPYKGAPEKVGVFATRSPGRPNPISLSSVNVLSLEKGKIHVAYIDAEDGTPIIDIKPYHPSLDRIRDVKVPDWCSHWPKWYEDSAVFNWEAEFISAR</sequence>
<dbReference type="SUPFAM" id="SSF118196">
    <property type="entry name" value="YaeB-like"/>
    <property type="match status" value="1"/>
</dbReference>
<dbReference type="Proteomes" id="UP000665020">
    <property type="component" value="Chromosome"/>
</dbReference>
<gene>
    <name evidence="4" type="primary">tsaA</name>
    <name evidence="4" type="ORF">GM661_01105</name>
</gene>
<dbReference type="InterPro" id="IPR040372">
    <property type="entry name" value="YaeB-like"/>
</dbReference>